<dbReference type="Gene3D" id="3.30.300.30">
    <property type="match status" value="1"/>
</dbReference>
<dbReference type="NCBIfam" id="TIGR01733">
    <property type="entry name" value="AA-adenyl-dom"/>
    <property type="match status" value="1"/>
</dbReference>
<keyword evidence="3" id="KW-0596">Phosphopantetheine</keyword>
<proteinExistence type="inferred from homology"/>
<keyword evidence="11" id="KW-1185">Reference proteome</keyword>
<dbReference type="SUPFAM" id="SSF47336">
    <property type="entry name" value="ACP-like"/>
    <property type="match status" value="1"/>
</dbReference>
<evidence type="ECO:0000256" key="2">
    <source>
        <dbReference type="ARBA" id="ARBA00006432"/>
    </source>
</evidence>
<dbReference type="InterPro" id="IPR010060">
    <property type="entry name" value="NRPS_synth"/>
</dbReference>
<dbReference type="GO" id="GO:0009239">
    <property type="term" value="P:enterobactin biosynthetic process"/>
    <property type="evidence" value="ECO:0007669"/>
    <property type="project" value="TreeGrafter"/>
</dbReference>
<reference evidence="10 11" key="1">
    <citation type="submission" date="2018-08" db="EMBL/GenBank/DDBJ databases">
        <title>Paenibacillus sp. M4BSY-1, whole genome shotgun sequence.</title>
        <authorList>
            <person name="Tuo L."/>
        </authorList>
    </citation>
    <scope>NUCLEOTIDE SEQUENCE [LARGE SCALE GENOMIC DNA]</scope>
    <source>
        <strain evidence="10 11">M4BSY-1</strain>
    </source>
</reference>
<dbReference type="GO" id="GO:0009366">
    <property type="term" value="C:enterobactin synthetase complex"/>
    <property type="evidence" value="ECO:0007669"/>
    <property type="project" value="TreeGrafter"/>
</dbReference>
<dbReference type="GO" id="GO:0043041">
    <property type="term" value="P:amino acid activation for nonribosomal peptide biosynthetic process"/>
    <property type="evidence" value="ECO:0007669"/>
    <property type="project" value="TreeGrafter"/>
</dbReference>
<dbReference type="GO" id="GO:0005829">
    <property type="term" value="C:cytosol"/>
    <property type="evidence" value="ECO:0007669"/>
    <property type="project" value="TreeGrafter"/>
</dbReference>
<evidence type="ECO:0000313" key="11">
    <source>
        <dbReference type="Proteomes" id="UP000261905"/>
    </source>
</evidence>
<dbReference type="Pfam" id="PF13193">
    <property type="entry name" value="AMP-binding_C"/>
    <property type="match status" value="1"/>
</dbReference>
<dbReference type="GO" id="GO:0047527">
    <property type="term" value="F:2,3-dihydroxybenzoate-serine ligase activity"/>
    <property type="evidence" value="ECO:0007669"/>
    <property type="project" value="TreeGrafter"/>
</dbReference>
<dbReference type="FunFam" id="1.10.1200.10:FF:000005">
    <property type="entry name" value="Nonribosomal peptide synthetase 1"/>
    <property type="match status" value="1"/>
</dbReference>
<dbReference type="Proteomes" id="UP000261905">
    <property type="component" value="Unassembled WGS sequence"/>
</dbReference>
<gene>
    <name evidence="10" type="ORF">DX130_13885</name>
</gene>
<dbReference type="GO" id="GO:0008610">
    <property type="term" value="P:lipid biosynthetic process"/>
    <property type="evidence" value="ECO:0007669"/>
    <property type="project" value="UniProtKB-ARBA"/>
</dbReference>
<dbReference type="Gene3D" id="3.30.559.30">
    <property type="entry name" value="Nonribosomal peptide synthetase, condensation domain"/>
    <property type="match status" value="2"/>
</dbReference>
<dbReference type="Gene3D" id="1.10.1200.10">
    <property type="entry name" value="ACP-like"/>
    <property type="match status" value="1"/>
</dbReference>
<evidence type="ECO:0000256" key="7">
    <source>
        <dbReference type="ARBA" id="ARBA00023194"/>
    </source>
</evidence>
<dbReference type="SUPFAM" id="SSF52777">
    <property type="entry name" value="CoA-dependent acyltransferases"/>
    <property type="match status" value="4"/>
</dbReference>
<evidence type="ECO:0000259" key="9">
    <source>
        <dbReference type="PROSITE" id="PS50075"/>
    </source>
</evidence>
<dbReference type="FunFam" id="3.40.50.980:FF:000001">
    <property type="entry name" value="Non-ribosomal peptide synthetase"/>
    <property type="match status" value="1"/>
</dbReference>
<name>A0A371PGL4_9BACL</name>
<dbReference type="SUPFAM" id="SSF56801">
    <property type="entry name" value="Acetyl-CoA synthetase-like"/>
    <property type="match status" value="1"/>
</dbReference>
<dbReference type="InterPro" id="IPR020845">
    <property type="entry name" value="AMP-binding_CS"/>
</dbReference>
<protein>
    <submittedName>
        <fullName evidence="10">Amino acid adenylation domain-containing protein</fullName>
    </submittedName>
</protein>
<dbReference type="InterPro" id="IPR010071">
    <property type="entry name" value="AA_adenyl_dom"/>
</dbReference>
<dbReference type="InterPro" id="IPR000873">
    <property type="entry name" value="AMP-dep_synth/lig_dom"/>
</dbReference>
<dbReference type="Gene3D" id="3.40.50.980">
    <property type="match status" value="2"/>
</dbReference>
<evidence type="ECO:0000256" key="8">
    <source>
        <dbReference type="ARBA" id="ARBA00023268"/>
    </source>
</evidence>
<dbReference type="OrthoDB" id="9765680at2"/>
<dbReference type="InterPro" id="IPR023213">
    <property type="entry name" value="CAT-like_dom_sf"/>
</dbReference>
<dbReference type="InterPro" id="IPR001242">
    <property type="entry name" value="Condensation_dom"/>
</dbReference>
<dbReference type="Pfam" id="PF00668">
    <property type="entry name" value="Condensation"/>
    <property type="match status" value="2"/>
</dbReference>
<keyword evidence="7" id="KW-0045">Antibiotic biosynthesis</keyword>
<comment type="similarity">
    <text evidence="2">Belongs to the ATP-dependent AMP-binding enzyme family.</text>
</comment>
<keyword evidence="5" id="KW-0436">Ligase</keyword>
<evidence type="ECO:0000313" key="10">
    <source>
        <dbReference type="EMBL" id="REK74756.1"/>
    </source>
</evidence>
<dbReference type="PANTHER" id="PTHR45527">
    <property type="entry name" value="NONRIBOSOMAL PEPTIDE SYNTHETASE"/>
    <property type="match status" value="1"/>
</dbReference>
<evidence type="ECO:0000256" key="4">
    <source>
        <dbReference type="ARBA" id="ARBA00022553"/>
    </source>
</evidence>
<dbReference type="PROSITE" id="PS50075">
    <property type="entry name" value="CARRIER"/>
    <property type="match status" value="1"/>
</dbReference>
<dbReference type="InterPro" id="IPR025110">
    <property type="entry name" value="AMP-bd_C"/>
</dbReference>
<dbReference type="CDD" id="cd05930">
    <property type="entry name" value="A_NRPS"/>
    <property type="match status" value="1"/>
</dbReference>
<dbReference type="InterPro" id="IPR045851">
    <property type="entry name" value="AMP-bd_C_sf"/>
</dbReference>
<dbReference type="NCBIfam" id="TIGR01720">
    <property type="entry name" value="NRPS-para261"/>
    <property type="match status" value="1"/>
</dbReference>
<dbReference type="FunFam" id="3.40.50.12780:FF:000012">
    <property type="entry name" value="Non-ribosomal peptide synthetase"/>
    <property type="match status" value="1"/>
</dbReference>
<feature type="domain" description="Carrier" evidence="9">
    <location>
        <begin position="960"/>
        <end position="1034"/>
    </location>
</feature>
<dbReference type="Pfam" id="PF00501">
    <property type="entry name" value="AMP-binding"/>
    <property type="match status" value="1"/>
</dbReference>
<keyword evidence="6" id="KW-0677">Repeat</keyword>
<evidence type="ECO:0000256" key="6">
    <source>
        <dbReference type="ARBA" id="ARBA00022737"/>
    </source>
</evidence>
<comment type="caution">
    <text evidence="10">The sequence shown here is derived from an EMBL/GenBank/DDBJ whole genome shotgun (WGS) entry which is preliminary data.</text>
</comment>
<evidence type="ECO:0000256" key="5">
    <source>
        <dbReference type="ARBA" id="ARBA00022598"/>
    </source>
</evidence>
<organism evidence="10 11">
    <name type="scientific">Paenibacillus paeoniae</name>
    <dbReference type="NCBI Taxonomy" id="2292705"/>
    <lineage>
        <taxon>Bacteria</taxon>
        <taxon>Bacillati</taxon>
        <taxon>Bacillota</taxon>
        <taxon>Bacilli</taxon>
        <taxon>Bacillales</taxon>
        <taxon>Paenibacillaceae</taxon>
        <taxon>Paenibacillus</taxon>
    </lineage>
</organism>
<keyword evidence="8" id="KW-0511">Multifunctional enzyme</keyword>
<comment type="cofactor">
    <cofactor evidence="1">
        <name>pantetheine 4'-phosphate</name>
        <dbReference type="ChEBI" id="CHEBI:47942"/>
    </cofactor>
</comment>
<evidence type="ECO:0000256" key="1">
    <source>
        <dbReference type="ARBA" id="ARBA00001957"/>
    </source>
</evidence>
<dbReference type="Gene3D" id="3.30.559.10">
    <property type="entry name" value="Chloramphenicol acetyltransferase-like domain"/>
    <property type="match status" value="2"/>
</dbReference>
<dbReference type="PROSITE" id="PS00455">
    <property type="entry name" value="AMP_BINDING"/>
    <property type="match status" value="1"/>
</dbReference>
<dbReference type="GO" id="GO:0031177">
    <property type="term" value="F:phosphopantetheine binding"/>
    <property type="evidence" value="ECO:0007669"/>
    <property type="project" value="TreeGrafter"/>
</dbReference>
<accession>A0A371PGL4</accession>
<sequence length="1513" mass="172155">MNSMLDWKRYPLSHAQKRVWYTEKLHPGTSIYTVPATLRLTQTDRDIDYSRMEETYRHFMVQTPSLRIRIAERGEDEPEQYAVPFNGAPLTVLDGARLDIEMWLREQSRKPLYAEHADLCAFTLIKLTDRECMVFMRMHHLLCDGYTLDLMARRWIELYQALMEGREIIEGGGASYSHFLDAEADYERSDKFQQDRKFWLAECSDLPQVPYYCPSSASTTSARFTRLLSSERSDAIFTFCSDNGITPYSMFISLLFLLQSKLWRTNDLVLGTPYANRMRDEEKSIIGMLVSTIPFRMTLDRQMPIVAFMQSVDDKKKNIAKHQQYPFNLLYQEVRGLTANHDPMFRVSMEYRASGLYQTDHIKYELLHIFPDEEENELVVRVNHHRDKNRLCMEVDYKTELFTKSDIERLHDQLLFLVDQTLNNPDMLLEAMSICLPQDEAQIAGFHGTSAASVQPATLHGLFEKQAALTPEYEAIICGDERWTYRRLNDTANQLAWTLKKHYAMAPDRSAAVLMNRSPLMIATLLAVMKAGGCYVPIDPDYPDEHIRFILRECEPQVLLTDTANVGSITEGFPTCLQVEEASAYDRDASEPPQLAAPGHLAYIIYTSGSTGQPKGVMIEHGSICNALTWRVKEYALSPDARALQLFSYAFDGFVASLWTPLLSGAAAVVLRQDAAKDVLSIRESIRAEHITHLITTPSLYNALLEDCTPDDMATLQVVTLAGEKLASSLVAKSKQLYPSLELTNEYGPTENSVVSTFYRHLKADDLLPIGKPITNVIVRILDQDGQRLPMGAVGEVALEGPGLARGYQARRDLTEEKFVPSPFRRGERMYKTGDLARWLPDGNLEYIGREDDQVKIRGYRIELQAIQSRLLDIAEIQEAIVTAPEAGGQRQLCAYVRLTEPIGEQAIRSRLAESLPSYMLPAFILILDQFPLSPNGKIALKQLPAPSKDSQESGRIYREPVTEVEKHLARIWSEVLGVEGIGVEHHFFEWGGDSIKGMQIASRLHRAGYKLEMKDMLQYPTIAAAASYVKPVAAWADQRPVVGEVPLSPIQRWFFEKRFHDIHHWNQSFMFASKEALEPELARSVLKKLAEHHDSLRMVYPDSGAYDGRQVSRSPDSEAFELTVMDLRGRRDFSAWIEQGADRLQRSLSLAQGPLVHAAIFQTDEGDHLLLVVHHLIMDGVSWRILIEDFIEGYEQALQGKPLELPAKTLSFQQWASWLQDYAYSSELHRELPYWEEIARGCREERPLIQPLRDDWQKDACRLEVRLSEEDTGLLLRGANQAYRTEAVELVLSALGLALRAWKGIRERIVLMEGHGREYIGRHADVSRTVGWFTSIYPIRLEAYAMDDVSGQIRATKEMLRSVPNKGVGYSALRYLAKEQAVRSSLAAQPTIGFNYLGQFDQEFRSDRFQPSSYSTGTAIGGDNRRTEPIEVIGMVVDQRLKFEIGYNRKLHDVEDMERLAESFHSMLKQVLHHCLGLEESVHTPSDFSAIGLTSRDMEQAFLMLEQGGIFK</sequence>
<dbReference type="Pfam" id="PF00550">
    <property type="entry name" value="PP-binding"/>
    <property type="match status" value="1"/>
</dbReference>
<evidence type="ECO:0000256" key="3">
    <source>
        <dbReference type="ARBA" id="ARBA00022450"/>
    </source>
</evidence>
<dbReference type="Gene3D" id="2.30.38.10">
    <property type="entry name" value="Luciferase, Domain 3"/>
    <property type="match status" value="1"/>
</dbReference>
<keyword evidence="4" id="KW-0597">Phosphoprotein</keyword>
<dbReference type="PANTHER" id="PTHR45527:SF1">
    <property type="entry name" value="FATTY ACID SYNTHASE"/>
    <property type="match status" value="1"/>
</dbReference>
<dbReference type="CDD" id="cd19534">
    <property type="entry name" value="E_NRPS"/>
    <property type="match status" value="1"/>
</dbReference>
<dbReference type="InterPro" id="IPR036736">
    <property type="entry name" value="ACP-like_sf"/>
</dbReference>
<dbReference type="InterPro" id="IPR009081">
    <property type="entry name" value="PP-bd_ACP"/>
</dbReference>
<dbReference type="EMBL" id="QUBQ01000002">
    <property type="protein sequence ID" value="REK74756.1"/>
    <property type="molecule type" value="Genomic_DNA"/>
</dbReference>